<dbReference type="EMBL" id="CAJVCE010000022">
    <property type="protein sequence ID" value="CAG7654256.1"/>
    <property type="molecule type" value="Genomic_DNA"/>
</dbReference>
<reference evidence="1 2" key="1">
    <citation type="submission" date="2021-06" db="EMBL/GenBank/DDBJ databases">
        <authorList>
            <person name="Criscuolo A."/>
        </authorList>
    </citation>
    <scope>NUCLEOTIDE SEQUENCE [LARGE SCALE GENOMIC DNA]</scope>
    <source>
        <strain evidence="2">CIP 111802</strain>
    </source>
</reference>
<gene>
    <name evidence="1" type="ORF">PAECIP111802_05717</name>
</gene>
<accession>A0ABM8VQI4</accession>
<dbReference type="Proteomes" id="UP000730618">
    <property type="component" value="Unassembled WGS sequence"/>
</dbReference>
<evidence type="ECO:0000313" key="1">
    <source>
        <dbReference type="EMBL" id="CAG7654256.1"/>
    </source>
</evidence>
<sequence length="287" mass="34769">MTQWAEWNFLAKINDDVVLKWLSGEMGVVTETNRLLFIPRSVSVDMFNFEATITSKFPSSEHKKMITKRDYSLSNEFKDHVYDENKQCFRAIDRYVRKKYLANHHVCLHTLQELRKQEEGEFPQICPYAYAYVFWKHTLLRTDHFYTSIRADETNRRTYEGFEYATQLIQKHINDFKEKLFNHTNLYEFDNRRLSDWIVNRFTSELCLNYFYQWLEIAKEGSEQNRVPDWNQVTRMIENRIPKMIFRHKSNVYERQVVQIVTKKESRNIELEKIINDIKCPNKSKTI</sequence>
<evidence type="ECO:0000313" key="2">
    <source>
        <dbReference type="Proteomes" id="UP000730618"/>
    </source>
</evidence>
<name>A0ABM8VQI4_9BACL</name>
<proteinExistence type="predicted"/>
<protein>
    <submittedName>
        <fullName evidence="1">Uncharacterized protein</fullName>
    </submittedName>
</protein>
<comment type="caution">
    <text evidence="1">The sequence shown here is derived from an EMBL/GenBank/DDBJ whole genome shotgun (WGS) entry which is preliminary data.</text>
</comment>
<keyword evidence="2" id="KW-1185">Reference proteome</keyword>
<dbReference type="RefSeq" id="WP_218101926.1">
    <property type="nucleotide sequence ID" value="NZ_CAJVCE010000022.1"/>
</dbReference>
<organism evidence="1 2">
    <name type="scientific">Paenibacillus allorhizosphaerae</name>
    <dbReference type="NCBI Taxonomy" id="2849866"/>
    <lineage>
        <taxon>Bacteria</taxon>
        <taxon>Bacillati</taxon>
        <taxon>Bacillota</taxon>
        <taxon>Bacilli</taxon>
        <taxon>Bacillales</taxon>
        <taxon>Paenibacillaceae</taxon>
        <taxon>Paenibacillus</taxon>
    </lineage>
</organism>